<accession>A0A212RWW6</accession>
<dbReference type="Pfam" id="PF05974">
    <property type="entry name" value="DUF892"/>
    <property type="match status" value="1"/>
</dbReference>
<dbReference type="InterPro" id="IPR009078">
    <property type="entry name" value="Ferritin-like_SF"/>
</dbReference>
<keyword evidence="2" id="KW-1185">Reference proteome</keyword>
<dbReference type="InterPro" id="IPR047114">
    <property type="entry name" value="YciF"/>
</dbReference>
<dbReference type="PANTHER" id="PTHR30565">
    <property type="entry name" value="PROTEIN YCIF"/>
    <property type="match status" value="1"/>
</dbReference>
<dbReference type="InterPro" id="IPR010287">
    <property type="entry name" value="DUF892_YciF-like"/>
</dbReference>
<dbReference type="SUPFAM" id="SSF47240">
    <property type="entry name" value="Ferritin-like"/>
    <property type="match status" value="1"/>
</dbReference>
<dbReference type="AlphaFoldDB" id="A0A212RWW6"/>
<gene>
    <name evidence="1" type="ORF">SAMN06265338_10893</name>
</gene>
<dbReference type="RefSeq" id="WP_088521477.1">
    <property type="nucleotide sequence ID" value="NZ_FYDG01000008.1"/>
</dbReference>
<sequence length="163" mass="17947">MPQEALKNLFVAGLSNAHAMESQAEQLLKRQIERLDEFPDLKARLQTHLDETYRQQQRIDAILESLGESASTLKDTAMSLFGNLAAAAHIPADDEVLKNSFASFAFENYETAAYKSLIAIAESAGVPSAIGPLRQSCEEEEAMASWLSSQLDSVTRRFIQKAA</sequence>
<dbReference type="PANTHER" id="PTHR30565:SF9">
    <property type="entry name" value="PROTEIN YCIF"/>
    <property type="match status" value="1"/>
</dbReference>
<protein>
    <submittedName>
        <fullName evidence="1">Ferritin-like metal-binding protein YciE</fullName>
    </submittedName>
</protein>
<evidence type="ECO:0000313" key="2">
    <source>
        <dbReference type="Proteomes" id="UP000198418"/>
    </source>
</evidence>
<dbReference type="OrthoDB" id="7273732at2"/>
<evidence type="ECO:0000313" key="1">
    <source>
        <dbReference type="EMBL" id="SNB77198.1"/>
    </source>
</evidence>
<dbReference type="Gene3D" id="1.20.1260.10">
    <property type="match status" value="1"/>
</dbReference>
<name>A0A212RWW6_RHOAC</name>
<dbReference type="Proteomes" id="UP000198418">
    <property type="component" value="Unassembled WGS sequence"/>
</dbReference>
<proteinExistence type="predicted"/>
<reference evidence="2" key="1">
    <citation type="submission" date="2017-06" db="EMBL/GenBank/DDBJ databases">
        <authorList>
            <person name="Varghese N."/>
            <person name="Submissions S."/>
        </authorList>
    </citation>
    <scope>NUCLEOTIDE SEQUENCE [LARGE SCALE GENOMIC DNA]</scope>
    <source>
        <strain evidence="2">DSM 137</strain>
    </source>
</reference>
<organism evidence="1 2">
    <name type="scientific">Rhodoblastus acidophilus</name>
    <name type="common">Rhodopseudomonas acidophila</name>
    <dbReference type="NCBI Taxonomy" id="1074"/>
    <lineage>
        <taxon>Bacteria</taxon>
        <taxon>Pseudomonadati</taxon>
        <taxon>Pseudomonadota</taxon>
        <taxon>Alphaproteobacteria</taxon>
        <taxon>Hyphomicrobiales</taxon>
        <taxon>Rhodoblastaceae</taxon>
        <taxon>Rhodoblastus</taxon>
    </lineage>
</organism>
<dbReference type="InterPro" id="IPR012347">
    <property type="entry name" value="Ferritin-like"/>
</dbReference>
<dbReference type="EMBL" id="FYDG01000008">
    <property type="protein sequence ID" value="SNB77198.1"/>
    <property type="molecule type" value="Genomic_DNA"/>
</dbReference>